<reference evidence="2 3" key="1">
    <citation type="submission" date="2016-10" db="EMBL/GenBank/DDBJ databases">
        <authorList>
            <person name="de Groot N.N."/>
        </authorList>
    </citation>
    <scope>NUCLEOTIDE SEQUENCE [LARGE SCALE GENOMIC DNA]</scope>
    <source>
        <strain evidence="2 3">CGMCC 1.7056</strain>
    </source>
</reference>
<name>A0A1I1ITV0_9ACTN</name>
<keyword evidence="1" id="KW-0732">Signal</keyword>
<evidence type="ECO:0000256" key="1">
    <source>
        <dbReference type="SAM" id="SignalP"/>
    </source>
</evidence>
<protein>
    <recommendedName>
        <fullName evidence="4">Prenyltransferase and squalene oxidase repeat-containing protein</fullName>
    </recommendedName>
</protein>
<organism evidence="2 3">
    <name type="scientific">Nocardioides terrae</name>
    <dbReference type="NCBI Taxonomy" id="574651"/>
    <lineage>
        <taxon>Bacteria</taxon>
        <taxon>Bacillati</taxon>
        <taxon>Actinomycetota</taxon>
        <taxon>Actinomycetes</taxon>
        <taxon>Propionibacteriales</taxon>
        <taxon>Nocardioidaceae</taxon>
        <taxon>Nocardioides</taxon>
    </lineage>
</organism>
<dbReference type="InterPro" id="IPR008930">
    <property type="entry name" value="Terpenoid_cyclase/PrenylTrfase"/>
</dbReference>
<dbReference type="CDD" id="cd00688">
    <property type="entry name" value="ISOPREN_C2_like"/>
    <property type="match status" value="1"/>
</dbReference>
<feature type="chain" id="PRO_5011704183" description="Prenyltransferase and squalene oxidase repeat-containing protein" evidence="1">
    <location>
        <begin position="27"/>
        <end position="529"/>
    </location>
</feature>
<dbReference type="Proteomes" id="UP000198832">
    <property type="component" value="Unassembled WGS sequence"/>
</dbReference>
<evidence type="ECO:0000313" key="3">
    <source>
        <dbReference type="Proteomes" id="UP000198832"/>
    </source>
</evidence>
<dbReference type="SUPFAM" id="SSF48239">
    <property type="entry name" value="Terpenoid cyclases/Protein prenyltransferases"/>
    <property type="match status" value="1"/>
</dbReference>
<feature type="signal peptide" evidence="1">
    <location>
        <begin position="1"/>
        <end position="26"/>
    </location>
</feature>
<gene>
    <name evidence="2" type="ORF">SAMN04487968_10672</name>
</gene>
<accession>A0A1I1ITV0</accession>
<dbReference type="EMBL" id="FOLB01000006">
    <property type="protein sequence ID" value="SFC39674.1"/>
    <property type="molecule type" value="Genomic_DNA"/>
</dbReference>
<evidence type="ECO:0008006" key="4">
    <source>
        <dbReference type="Google" id="ProtNLM"/>
    </source>
</evidence>
<dbReference type="STRING" id="574651.SAMN04487968_10672"/>
<evidence type="ECO:0000313" key="2">
    <source>
        <dbReference type="EMBL" id="SFC39674.1"/>
    </source>
</evidence>
<dbReference type="AlphaFoldDB" id="A0A1I1ITV0"/>
<dbReference type="Gene3D" id="1.50.10.20">
    <property type="match status" value="1"/>
</dbReference>
<keyword evidence="3" id="KW-1185">Reference proteome</keyword>
<proteinExistence type="predicted"/>
<sequence length="529" mass="53145">MRIATPLVALALAAGGMTAVTSPAKAAEAKPVALGDATAWLKSQTDSNGLLPGFGSAPSISATADFAKSLDELGSADAASVAMSVKNAAAAALTDDHRSSQESAEGAWASQTLGSQDDALVDDVDSHIAQGGEALGGRTADAAALGRLYDSTFNAYTGTDAQAWAVLALAKAAAPSAGEALTYLLGQQCTDGGFRTKFSDVDATGQTCAADAGSTDPDLTSSSPDATGTAVIFLSALPAKDATVTDALERAVDWLTAHQDPSGSFSEYYGVSGNSTGIAGRALRLSDKIEAATKAATWLRRHQAAPVGVCASPLDGDRGALSYDDDTYAANRTDGLADAFALGSAISVTAQSLAALAALPAGNPVPTLTQAAPVVPGARVSINIVGANAGDALCLSIGGGHQLLAAGATSATVTAPTGVASTPFSVQTASGAAATGTLRINTATRLGVAAPKKIKRGKRVRVVVRGLWAGERVTVKLGKKRLGSAVANTAGTATLRKKVAKKTKTGRKAITVTGRFTDRVGKRNIRVVR</sequence>